<accession>A0ACB9IUM4</accession>
<protein>
    <submittedName>
        <fullName evidence="1">Uncharacterized protein</fullName>
    </submittedName>
</protein>
<proteinExistence type="predicted"/>
<organism evidence="1 2">
    <name type="scientific">Smallanthus sonchifolius</name>
    <dbReference type="NCBI Taxonomy" id="185202"/>
    <lineage>
        <taxon>Eukaryota</taxon>
        <taxon>Viridiplantae</taxon>
        <taxon>Streptophyta</taxon>
        <taxon>Embryophyta</taxon>
        <taxon>Tracheophyta</taxon>
        <taxon>Spermatophyta</taxon>
        <taxon>Magnoliopsida</taxon>
        <taxon>eudicotyledons</taxon>
        <taxon>Gunneridae</taxon>
        <taxon>Pentapetalae</taxon>
        <taxon>asterids</taxon>
        <taxon>campanulids</taxon>
        <taxon>Asterales</taxon>
        <taxon>Asteraceae</taxon>
        <taxon>Asteroideae</taxon>
        <taxon>Heliantheae alliance</taxon>
        <taxon>Millerieae</taxon>
        <taxon>Smallanthus</taxon>
    </lineage>
</organism>
<dbReference type="Proteomes" id="UP001056120">
    <property type="component" value="Linkage Group LG07"/>
</dbReference>
<reference evidence="1 2" key="2">
    <citation type="journal article" date="2022" name="Mol. Ecol. Resour.">
        <title>The genomes of chicory, endive, great burdock and yacon provide insights into Asteraceae paleo-polyploidization history and plant inulin production.</title>
        <authorList>
            <person name="Fan W."/>
            <person name="Wang S."/>
            <person name="Wang H."/>
            <person name="Wang A."/>
            <person name="Jiang F."/>
            <person name="Liu H."/>
            <person name="Zhao H."/>
            <person name="Xu D."/>
            <person name="Zhang Y."/>
        </authorList>
    </citation>
    <scope>NUCLEOTIDE SEQUENCE [LARGE SCALE GENOMIC DNA]</scope>
    <source>
        <strain evidence="2">cv. Yunnan</strain>
        <tissue evidence="1">Leaves</tissue>
    </source>
</reference>
<name>A0ACB9IUM4_9ASTR</name>
<evidence type="ECO:0000313" key="1">
    <source>
        <dbReference type="EMBL" id="KAI3811807.1"/>
    </source>
</evidence>
<evidence type="ECO:0000313" key="2">
    <source>
        <dbReference type="Proteomes" id="UP001056120"/>
    </source>
</evidence>
<reference evidence="2" key="1">
    <citation type="journal article" date="2022" name="Mol. Ecol. Resour.">
        <title>The genomes of chicory, endive, great burdock and yacon provide insights into Asteraceae palaeo-polyploidization history and plant inulin production.</title>
        <authorList>
            <person name="Fan W."/>
            <person name="Wang S."/>
            <person name="Wang H."/>
            <person name="Wang A."/>
            <person name="Jiang F."/>
            <person name="Liu H."/>
            <person name="Zhao H."/>
            <person name="Xu D."/>
            <person name="Zhang Y."/>
        </authorList>
    </citation>
    <scope>NUCLEOTIDE SEQUENCE [LARGE SCALE GENOMIC DNA]</scope>
    <source>
        <strain evidence="2">cv. Yunnan</strain>
    </source>
</reference>
<sequence>MLWFDSKGRLNVKLRTIDVKSLRRFCRLLSEQILAGTHSLNQSKWRRTFGSEICGPRFHLLALYGGFRRQISKLD</sequence>
<gene>
    <name evidence="1" type="ORF">L1987_21539</name>
</gene>
<keyword evidence="2" id="KW-1185">Reference proteome</keyword>
<comment type="caution">
    <text evidence="1">The sequence shown here is derived from an EMBL/GenBank/DDBJ whole genome shotgun (WGS) entry which is preliminary data.</text>
</comment>
<dbReference type="EMBL" id="CM042024">
    <property type="protein sequence ID" value="KAI3811807.1"/>
    <property type="molecule type" value="Genomic_DNA"/>
</dbReference>